<evidence type="ECO:0000256" key="4">
    <source>
        <dbReference type="PIRSR" id="PIRSR006806-1"/>
    </source>
</evidence>
<dbReference type="GO" id="GO:0035999">
    <property type="term" value="P:tetrahydrofolate interconversion"/>
    <property type="evidence" value="ECO:0007669"/>
    <property type="project" value="TreeGrafter"/>
</dbReference>
<name>A0A8K1ZXF5_9CYAN</name>
<feature type="binding site" evidence="4">
    <location>
        <begin position="142"/>
        <end position="150"/>
    </location>
    <ligand>
        <name>ATP</name>
        <dbReference type="ChEBI" id="CHEBI:30616"/>
    </ligand>
</feature>
<accession>A0A8K1ZXF5</accession>
<reference evidence="6" key="1">
    <citation type="submission" date="2019-12" db="EMBL/GenBank/DDBJ databases">
        <title>High-Quality draft genome sequences of three cyanobacteria isolated from the limestone walls of the Old Cathedral of Coimbra.</title>
        <authorList>
            <person name="Tiago I."/>
            <person name="Soares F."/>
            <person name="Portugal A."/>
        </authorList>
    </citation>
    <scope>NUCLEOTIDE SEQUENCE [LARGE SCALE GENOMIC DNA]</scope>
    <source>
        <strain evidence="6">C</strain>
    </source>
</reference>
<keyword evidence="3 4" id="KW-0067">ATP-binding</keyword>
<dbReference type="PANTHER" id="PTHR23407:SF1">
    <property type="entry name" value="5-FORMYLTETRAHYDROFOLATE CYCLO-LIGASE"/>
    <property type="match status" value="1"/>
</dbReference>
<feature type="binding site" evidence="4">
    <location>
        <begin position="14"/>
        <end position="18"/>
    </location>
    <ligand>
        <name>ATP</name>
        <dbReference type="ChEBI" id="CHEBI:30616"/>
    </ligand>
</feature>
<evidence type="ECO:0000256" key="5">
    <source>
        <dbReference type="RuleBase" id="RU361279"/>
    </source>
</evidence>
<comment type="catalytic activity">
    <reaction evidence="5">
        <text>(6S)-5-formyl-5,6,7,8-tetrahydrofolate + ATP = (6R)-5,10-methenyltetrahydrofolate + ADP + phosphate</text>
        <dbReference type="Rhea" id="RHEA:10488"/>
        <dbReference type="ChEBI" id="CHEBI:30616"/>
        <dbReference type="ChEBI" id="CHEBI:43474"/>
        <dbReference type="ChEBI" id="CHEBI:57455"/>
        <dbReference type="ChEBI" id="CHEBI:57457"/>
        <dbReference type="ChEBI" id="CHEBI:456216"/>
        <dbReference type="EC" id="6.3.3.2"/>
    </reaction>
</comment>
<dbReference type="InterPro" id="IPR002698">
    <property type="entry name" value="FTHF_cligase"/>
</dbReference>
<dbReference type="GO" id="GO:0030272">
    <property type="term" value="F:5-formyltetrahydrofolate cyclo-ligase activity"/>
    <property type="evidence" value="ECO:0007669"/>
    <property type="project" value="UniProtKB-EC"/>
</dbReference>
<sequence>MHDLSFSVDATATKAQQRKQFLRQRQQLSTAAWQQKSKQLCCHLRQMPVFQSAHTVLSFVSIRHEPDLTSLYAQGGAHRQWGLPRCVDKTLVWHHWQPGAFHTLQTGAYGIAEPHPDSPQIPVNEVDLILVPALACSAQGQRLGYGGGFYDRLLSHPDWHTKVTIGIVFEVAYVPTLPTDAWDCLLQGVCTEAGGMLFSDTSCRHKSD</sequence>
<dbReference type="SUPFAM" id="SSF100950">
    <property type="entry name" value="NagB/RpiA/CoA transferase-like"/>
    <property type="match status" value="1"/>
</dbReference>
<dbReference type="Proteomes" id="UP000607397">
    <property type="component" value="Unassembled WGS sequence"/>
</dbReference>
<dbReference type="NCBIfam" id="TIGR02727">
    <property type="entry name" value="MTHFS_bact"/>
    <property type="match status" value="1"/>
</dbReference>
<evidence type="ECO:0000256" key="3">
    <source>
        <dbReference type="ARBA" id="ARBA00022840"/>
    </source>
</evidence>
<dbReference type="InterPro" id="IPR037171">
    <property type="entry name" value="NagB/RpiA_transferase-like"/>
</dbReference>
<dbReference type="Pfam" id="PF01812">
    <property type="entry name" value="5-FTHF_cyc-lig"/>
    <property type="match status" value="1"/>
</dbReference>
<dbReference type="GO" id="GO:0046872">
    <property type="term" value="F:metal ion binding"/>
    <property type="evidence" value="ECO:0007669"/>
    <property type="project" value="UniProtKB-KW"/>
</dbReference>
<dbReference type="GO" id="GO:0009396">
    <property type="term" value="P:folic acid-containing compound biosynthetic process"/>
    <property type="evidence" value="ECO:0007669"/>
    <property type="project" value="TreeGrafter"/>
</dbReference>
<dbReference type="GO" id="GO:0005524">
    <property type="term" value="F:ATP binding"/>
    <property type="evidence" value="ECO:0007669"/>
    <property type="project" value="UniProtKB-KW"/>
</dbReference>
<keyword evidence="5" id="KW-0460">Magnesium</keyword>
<organism evidence="6 7">
    <name type="scientific">Petrachloros mirabilis ULC683</name>
    <dbReference type="NCBI Taxonomy" id="2781853"/>
    <lineage>
        <taxon>Bacteria</taxon>
        <taxon>Bacillati</taxon>
        <taxon>Cyanobacteriota</taxon>
        <taxon>Cyanophyceae</taxon>
        <taxon>Synechococcales</taxon>
        <taxon>Petrachlorosaceae</taxon>
        <taxon>Petrachloros</taxon>
        <taxon>Petrachloros mirabilis</taxon>
    </lineage>
</organism>
<protein>
    <recommendedName>
        <fullName evidence="5">5-formyltetrahydrofolate cyclo-ligase</fullName>
        <ecNumber evidence="5">6.3.3.2</ecNumber>
    </recommendedName>
</protein>
<evidence type="ECO:0000313" key="6">
    <source>
        <dbReference type="EMBL" id="NCJ06974.1"/>
    </source>
</evidence>
<dbReference type="AlphaFoldDB" id="A0A8K1ZXF5"/>
<comment type="caution">
    <text evidence="6">The sequence shown here is derived from an EMBL/GenBank/DDBJ whole genome shotgun (WGS) entry which is preliminary data.</text>
</comment>
<gene>
    <name evidence="6" type="ORF">GS597_10730</name>
</gene>
<keyword evidence="7" id="KW-1185">Reference proteome</keyword>
<evidence type="ECO:0000256" key="2">
    <source>
        <dbReference type="ARBA" id="ARBA00022741"/>
    </source>
</evidence>
<keyword evidence="5" id="KW-0479">Metal-binding</keyword>
<comment type="cofactor">
    <cofactor evidence="5">
        <name>Mg(2+)</name>
        <dbReference type="ChEBI" id="CHEBI:18420"/>
    </cofactor>
</comment>
<dbReference type="PANTHER" id="PTHR23407">
    <property type="entry name" value="ATPASE INHIBITOR/5-FORMYLTETRAHYDROFOLATE CYCLO-LIGASE"/>
    <property type="match status" value="1"/>
</dbReference>
<feature type="binding site" evidence="4">
    <location>
        <position position="65"/>
    </location>
    <ligand>
        <name>substrate</name>
    </ligand>
</feature>
<dbReference type="EC" id="6.3.3.2" evidence="5"/>
<evidence type="ECO:0000256" key="1">
    <source>
        <dbReference type="ARBA" id="ARBA00010638"/>
    </source>
</evidence>
<dbReference type="InterPro" id="IPR024185">
    <property type="entry name" value="FTHF_cligase-like_sf"/>
</dbReference>
<dbReference type="PIRSF" id="PIRSF006806">
    <property type="entry name" value="FTHF_cligase"/>
    <property type="match status" value="1"/>
</dbReference>
<feature type="binding site" evidence="4">
    <location>
        <position position="60"/>
    </location>
    <ligand>
        <name>substrate</name>
    </ligand>
</feature>
<proteinExistence type="inferred from homology"/>
<keyword evidence="6" id="KW-0436">Ligase</keyword>
<evidence type="ECO:0000313" key="7">
    <source>
        <dbReference type="Proteomes" id="UP000607397"/>
    </source>
</evidence>
<comment type="similarity">
    <text evidence="1 5">Belongs to the 5-formyltetrahydrofolate cyclo-ligase family.</text>
</comment>
<dbReference type="Gene3D" id="3.40.50.10420">
    <property type="entry name" value="NagB/RpiA/CoA transferase-like"/>
    <property type="match status" value="1"/>
</dbReference>
<dbReference type="RefSeq" id="WP_161825452.1">
    <property type="nucleotide sequence ID" value="NZ_WVIC01000019.1"/>
</dbReference>
<dbReference type="EMBL" id="WVIC01000019">
    <property type="protein sequence ID" value="NCJ06974.1"/>
    <property type="molecule type" value="Genomic_DNA"/>
</dbReference>
<keyword evidence="2 4" id="KW-0547">Nucleotide-binding</keyword>